<evidence type="ECO:0000313" key="2">
    <source>
        <dbReference type="EMBL" id="AWN24263.1"/>
    </source>
</evidence>
<protein>
    <submittedName>
        <fullName evidence="2">Uncharacterized protein</fullName>
    </submittedName>
</protein>
<sequence length="165" mass="18238">MMALKDLPPASDDLLTLLFERPLPPTTPSTPPQNRPLNRWPGRSQQEGCSPLVERALEKFGVEGTRHWGAVWLGIQACSRGVPEALALEWAEVYADRVEGPGDFPAREAKLAVSWAYQHPGYWSAPSDQSGEPSDKQASGFGQAWRLVKARPRLKSSRPPLRGSR</sequence>
<dbReference type="RefSeq" id="WP_109827988.1">
    <property type="nucleotide sequence ID" value="NZ_CP029494.1"/>
</dbReference>
<name>A0A2Z3JGH5_9DEIO</name>
<dbReference type="EMBL" id="CP029494">
    <property type="protein sequence ID" value="AWN24263.1"/>
    <property type="molecule type" value="Genomic_DNA"/>
</dbReference>
<dbReference type="Proteomes" id="UP000245368">
    <property type="component" value="Chromosome"/>
</dbReference>
<dbReference type="KEGG" id="dez:DKM44_14355"/>
<organism evidence="2 3">
    <name type="scientific">Deinococcus irradiatisoli</name>
    <dbReference type="NCBI Taxonomy" id="2202254"/>
    <lineage>
        <taxon>Bacteria</taxon>
        <taxon>Thermotogati</taxon>
        <taxon>Deinococcota</taxon>
        <taxon>Deinococci</taxon>
        <taxon>Deinococcales</taxon>
        <taxon>Deinococcaceae</taxon>
        <taxon>Deinococcus</taxon>
    </lineage>
</organism>
<feature type="compositionally biased region" description="Pro residues" evidence="1">
    <location>
        <begin position="22"/>
        <end position="34"/>
    </location>
</feature>
<keyword evidence="3" id="KW-1185">Reference proteome</keyword>
<accession>A0A2Z3JGH5</accession>
<reference evidence="2 3" key="1">
    <citation type="submission" date="2018-05" db="EMBL/GenBank/DDBJ databases">
        <title>Complete Genome Sequence of Deinococcus sp. strain 17bor-2.</title>
        <authorList>
            <person name="Srinivasan S."/>
        </authorList>
    </citation>
    <scope>NUCLEOTIDE SEQUENCE [LARGE SCALE GENOMIC DNA]</scope>
    <source>
        <strain evidence="2 3">17bor-2</strain>
    </source>
</reference>
<evidence type="ECO:0000313" key="3">
    <source>
        <dbReference type="Proteomes" id="UP000245368"/>
    </source>
</evidence>
<dbReference type="AlphaFoldDB" id="A0A2Z3JGH5"/>
<gene>
    <name evidence="2" type="ORF">DKM44_14355</name>
</gene>
<proteinExistence type="predicted"/>
<feature type="region of interest" description="Disordered" evidence="1">
    <location>
        <begin position="21"/>
        <end position="46"/>
    </location>
</feature>
<evidence type="ECO:0000256" key="1">
    <source>
        <dbReference type="SAM" id="MobiDB-lite"/>
    </source>
</evidence>